<evidence type="ECO:0000256" key="10">
    <source>
        <dbReference type="ARBA" id="ARBA00023098"/>
    </source>
</evidence>
<keyword evidence="4 18" id="KW-0349">Heme</keyword>
<evidence type="ECO:0000256" key="15">
    <source>
        <dbReference type="ARBA" id="ARBA00079588"/>
    </source>
</evidence>
<evidence type="ECO:0000256" key="9">
    <source>
        <dbReference type="ARBA" id="ARBA00023033"/>
    </source>
</evidence>
<proteinExistence type="inferred from homology"/>
<evidence type="ECO:0000256" key="16">
    <source>
        <dbReference type="ARBA" id="ARBA00082981"/>
    </source>
</evidence>
<evidence type="ECO:0000256" key="6">
    <source>
        <dbReference type="ARBA" id="ARBA00022963"/>
    </source>
</evidence>
<organism evidence="19 20">
    <name type="scientific">Mycolicibacterium chitae</name>
    <name type="common">Mycobacterium chitae</name>
    <dbReference type="NCBI Taxonomy" id="1792"/>
    <lineage>
        <taxon>Bacteria</taxon>
        <taxon>Bacillati</taxon>
        <taxon>Actinomycetota</taxon>
        <taxon>Actinomycetes</taxon>
        <taxon>Mycobacteriales</taxon>
        <taxon>Mycobacteriaceae</taxon>
        <taxon>Mycolicibacterium</taxon>
    </lineage>
</organism>
<keyword evidence="9 18" id="KW-0503">Monooxygenase</keyword>
<dbReference type="PANTHER" id="PTHR46696">
    <property type="entry name" value="P450, PUTATIVE (EUROFUNG)-RELATED"/>
    <property type="match status" value="1"/>
</dbReference>
<keyword evidence="8 18" id="KW-0408">Iron</keyword>
<dbReference type="FunFam" id="1.10.630.10:FF:000018">
    <property type="entry name" value="Cytochrome P450 monooxygenase"/>
    <property type="match status" value="1"/>
</dbReference>
<evidence type="ECO:0000256" key="12">
    <source>
        <dbReference type="ARBA" id="ARBA00023221"/>
    </source>
</evidence>
<dbReference type="GO" id="GO:0020037">
    <property type="term" value="F:heme binding"/>
    <property type="evidence" value="ECO:0007669"/>
    <property type="project" value="InterPro"/>
</dbReference>
<keyword evidence="6" id="KW-0442">Lipid degradation</keyword>
<dbReference type="PANTHER" id="PTHR46696:SF1">
    <property type="entry name" value="CYTOCHROME P450 YJIB-RELATED"/>
    <property type="match status" value="1"/>
</dbReference>
<dbReference type="InterPro" id="IPR036396">
    <property type="entry name" value="Cyt_P450_sf"/>
</dbReference>
<dbReference type="GO" id="GO:0016705">
    <property type="term" value="F:oxidoreductase activity, acting on paired donors, with incorporation or reduction of molecular oxygen"/>
    <property type="evidence" value="ECO:0007669"/>
    <property type="project" value="InterPro"/>
</dbReference>
<gene>
    <name evidence="19" type="ORF">NCTC10485_04451</name>
</gene>
<evidence type="ECO:0000256" key="17">
    <source>
        <dbReference type="ARBA" id="ARBA00083909"/>
    </source>
</evidence>
<evidence type="ECO:0000313" key="20">
    <source>
        <dbReference type="Proteomes" id="UP000282551"/>
    </source>
</evidence>
<dbReference type="PRINTS" id="PR00359">
    <property type="entry name" value="BP450"/>
</dbReference>
<keyword evidence="3" id="KW-0153">Cholesterol metabolism</keyword>
<evidence type="ECO:0000256" key="4">
    <source>
        <dbReference type="ARBA" id="ARBA00022617"/>
    </source>
</evidence>
<dbReference type="GO" id="GO:0008203">
    <property type="term" value="P:cholesterol metabolic process"/>
    <property type="evidence" value="ECO:0007669"/>
    <property type="project" value="UniProtKB-KW"/>
</dbReference>
<evidence type="ECO:0000256" key="3">
    <source>
        <dbReference type="ARBA" id="ARBA00022548"/>
    </source>
</evidence>
<evidence type="ECO:0000256" key="2">
    <source>
        <dbReference type="ARBA" id="ARBA00010617"/>
    </source>
</evidence>
<evidence type="ECO:0000256" key="18">
    <source>
        <dbReference type="RuleBase" id="RU000461"/>
    </source>
</evidence>
<name>A0A3S4VF24_MYCCI</name>
<keyword evidence="5 18" id="KW-0479">Metal-binding</keyword>
<comment type="pathway">
    <text evidence="13">Steroid metabolism; cholesterol degradation.</text>
</comment>
<comment type="similarity">
    <text evidence="2 18">Belongs to the cytochrome P450 family.</text>
</comment>
<keyword evidence="10" id="KW-0443">Lipid metabolism</keyword>
<dbReference type="AlphaFoldDB" id="A0A3S4VF24"/>
<dbReference type="GO" id="GO:0016042">
    <property type="term" value="P:lipid catabolic process"/>
    <property type="evidence" value="ECO:0007669"/>
    <property type="project" value="UniProtKB-KW"/>
</dbReference>
<keyword evidence="11" id="KW-1207">Sterol metabolism</keyword>
<comment type="cofactor">
    <cofactor evidence="1">
        <name>heme</name>
        <dbReference type="ChEBI" id="CHEBI:30413"/>
    </cofactor>
</comment>
<dbReference type="EMBL" id="LR134355">
    <property type="protein sequence ID" value="VEG50134.1"/>
    <property type="molecule type" value="Genomic_DNA"/>
</dbReference>
<dbReference type="RefSeq" id="WP_126335708.1">
    <property type="nucleotide sequence ID" value="NZ_AP022604.1"/>
</dbReference>
<dbReference type="PRINTS" id="PR00385">
    <property type="entry name" value="P450"/>
</dbReference>
<dbReference type="SUPFAM" id="SSF48264">
    <property type="entry name" value="Cytochrome P450"/>
    <property type="match status" value="1"/>
</dbReference>
<sequence length="410" mass="44588">MTIELDRPPSVFDAGFPSVEYDHLPRPEDAHAVLRQARAQAPIALGPHGPELLTYELVHAVLRDPRFTVPPGFTLAAQGITAGELWDRVASSLLSLEGQAHHRLRRLVAKAFAPRAAARIRPTIAGVIDDLVTPLTAVGRCDIVTDVAEKYPIPVICALLGTDRADWRLFSDWTDDIMKTFSWEAAAAEPTIVRSWRELDAYLGDVIEARRHAPTDDLLSELVHAEDDGDRLSREEVLMLASTLLLAGTDTTRNQVAAAVETLCEHPDQWALLAAHPELVPNAVDETLRYSPIGIGLFRSAPVDVELGGVTIPAGTLLLLNGASANRDPGAFADPDRFDVTREFSSQVLTFGGGVHFCLGSHLARAELIEALTVITRRMPNPRRRACAPWKPLTGVTGPSALPLEFDTGF</sequence>
<evidence type="ECO:0000256" key="13">
    <source>
        <dbReference type="ARBA" id="ARBA00049645"/>
    </source>
</evidence>
<dbReference type="Proteomes" id="UP000282551">
    <property type="component" value="Chromosome"/>
</dbReference>
<protein>
    <recommendedName>
        <fullName evidence="14">Steroid C26-monooxygenase</fullName>
    </recommendedName>
    <alternativeName>
        <fullName evidence="15">Cholest-4-en-3-one C26-monooxygenase</fullName>
    </alternativeName>
    <alternativeName>
        <fullName evidence="17">Cholesterol C26-monooxygenase</fullName>
    </alternativeName>
    <alternativeName>
        <fullName evidence="16">Steroid C27-monooxygenase</fullName>
    </alternativeName>
</protein>
<evidence type="ECO:0000256" key="7">
    <source>
        <dbReference type="ARBA" id="ARBA00023002"/>
    </source>
</evidence>
<evidence type="ECO:0000256" key="11">
    <source>
        <dbReference type="ARBA" id="ARBA00023166"/>
    </source>
</evidence>
<keyword evidence="7 18" id="KW-0560">Oxidoreductase</keyword>
<dbReference type="PROSITE" id="PS00086">
    <property type="entry name" value="CYTOCHROME_P450"/>
    <property type="match status" value="1"/>
</dbReference>
<dbReference type="InterPro" id="IPR001128">
    <property type="entry name" value="Cyt_P450"/>
</dbReference>
<keyword evidence="20" id="KW-1185">Reference proteome</keyword>
<dbReference type="OrthoDB" id="3455208at2"/>
<reference evidence="19 20" key="1">
    <citation type="submission" date="2018-12" db="EMBL/GenBank/DDBJ databases">
        <authorList>
            <consortium name="Pathogen Informatics"/>
        </authorList>
    </citation>
    <scope>NUCLEOTIDE SEQUENCE [LARGE SCALE GENOMIC DNA]</scope>
    <source>
        <strain evidence="19 20">NCTC10485</strain>
    </source>
</reference>
<keyword evidence="12" id="KW-0753">Steroid metabolism</keyword>
<evidence type="ECO:0000256" key="5">
    <source>
        <dbReference type="ARBA" id="ARBA00022723"/>
    </source>
</evidence>
<dbReference type="GO" id="GO:0005506">
    <property type="term" value="F:iron ion binding"/>
    <property type="evidence" value="ECO:0007669"/>
    <property type="project" value="InterPro"/>
</dbReference>
<dbReference type="Gene3D" id="1.10.630.10">
    <property type="entry name" value="Cytochrome P450"/>
    <property type="match status" value="1"/>
</dbReference>
<evidence type="ECO:0000256" key="1">
    <source>
        <dbReference type="ARBA" id="ARBA00001971"/>
    </source>
</evidence>
<dbReference type="Pfam" id="PF00067">
    <property type="entry name" value="p450"/>
    <property type="match status" value="2"/>
</dbReference>
<evidence type="ECO:0000256" key="14">
    <source>
        <dbReference type="ARBA" id="ARBA00070775"/>
    </source>
</evidence>
<evidence type="ECO:0000256" key="8">
    <source>
        <dbReference type="ARBA" id="ARBA00023004"/>
    </source>
</evidence>
<dbReference type="InterPro" id="IPR002397">
    <property type="entry name" value="Cyt_P450_B"/>
</dbReference>
<dbReference type="InterPro" id="IPR017972">
    <property type="entry name" value="Cyt_P450_CS"/>
</dbReference>
<dbReference type="GO" id="GO:0004497">
    <property type="term" value="F:monooxygenase activity"/>
    <property type="evidence" value="ECO:0007669"/>
    <property type="project" value="UniProtKB-KW"/>
</dbReference>
<accession>A0A3S4VF24</accession>
<evidence type="ECO:0000313" key="19">
    <source>
        <dbReference type="EMBL" id="VEG50134.1"/>
    </source>
</evidence>